<accession>A0A9Q4KQV1</accession>
<dbReference type="Proteomes" id="UP001143747">
    <property type="component" value="Unassembled WGS sequence"/>
</dbReference>
<keyword evidence="3 6" id="KW-0812">Transmembrane</keyword>
<dbReference type="AlphaFoldDB" id="A0A9Q4KQV1"/>
<feature type="transmembrane region" description="Helical" evidence="6">
    <location>
        <begin position="184"/>
        <end position="201"/>
    </location>
</feature>
<dbReference type="InterPro" id="IPR050367">
    <property type="entry name" value="APC_superfamily"/>
</dbReference>
<comment type="subcellular location">
    <subcellularLocation>
        <location evidence="1">Cell membrane</location>
        <topology evidence="1">Multi-pass membrane protein</topology>
    </subcellularLocation>
</comment>
<evidence type="ECO:0000256" key="4">
    <source>
        <dbReference type="ARBA" id="ARBA00022989"/>
    </source>
</evidence>
<feature type="transmembrane region" description="Helical" evidence="6">
    <location>
        <begin position="266"/>
        <end position="295"/>
    </location>
</feature>
<feature type="transmembrane region" description="Helical" evidence="6">
    <location>
        <begin position="148"/>
        <end position="172"/>
    </location>
</feature>
<dbReference type="RefSeq" id="WP_274925464.1">
    <property type="nucleotide sequence ID" value="NZ_JAKELO010000002.1"/>
</dbReference>
<dbReference type="Pfam" id="PF13520">
    <property type="entry name" value="AA_permease_2"/>
    <property type="match status" value="1"/>
</dbReference>
<evidence type="ECO:0000256" key="2">
    <source>
        <dbReference type="ARBA" id="ARBA00022475"/>
    </source>
</evidence>
<evidence type="ECO:0000256" key="5">
    <source>
        <dbReference type="ARBA" id="ARBA00023136"/>
    </source>
</evidence>
<feature type="transmembrane region" description="Helical" evidence="6">
    <location>
        <begin position="46"/>
        <end position="67"/>
    </location>
</feature>
<dbReference type="GO" id="GO:0005886">
    <property type="term" value="C:plasma membrane"/>
    <property type="evidence" value="ECO:0007669"/>
    <property type="project" value="UniProtKB-SubCell"/>
</dbReference>
<organism evidence="7 8">
    <name type="scientific">Methanogenium marinum</name>
    <dbReference type="NCBI Taxonomy" id="348610"/>
    <lineage>
        <taxon>Archaea</taxon>
        <taxon>Methanobacteriati</taxon>
        <taxon>Methanobacteriota</taxon>
        <taxon>Stenosarchaea group</taxon>
        <taxon>Methanomicrobia</taxon>
        <taxon>Methanomicrobiales</taxon>
        <taxon>Methanomicrobiaceae</taxon>
        <taxon>Methanogenium</taxon>
    </lineage>
</organism>
<feature type="transmembrane region" description="Helical" evidence="6">
    <location>
        <begin position="381"/>
        <end position="398"/>
    </location>
</feature>
<protein>
    <submittedName>
        <fullName evidence="7">APC family permease</fullName>
    </submittedName>
</protein>
<feature type="transmembrane region" description="Helical" evidence="6">
    <location>
        <begin position="404"/>
        <end position="425"/>
    </location>
</feature>
<feature type="transmembrane region" description="Helical" evidence="6">
    <location>
        <begin position="316"/>
        <end position="334"/>
    </location>
</feature>
<keyword evidence="5 6" id="KW-0472">Membrane</keyword>
<proteinExistence type="predicted"/>
<reference evidence="7" key="1">
    <citation type="submission" date="2022-01" db="EMBL/GenBank/DDBJ databases">
        <title>Draft genome of Methanogenium marinum DSM 15558.</title>
        <authorList>
            <person name="Chen S.-C."/>
            <person name="You Y.-T."/>
        </authorList>
    </citation>
    <scope>NUCLEOTIDE SEQUENCE</scope>
    <source>
        <strain evidence="7">DSM 15558</strain>
    </source>
</reference>
<sequence>MAPDKNPSLRRTLTFPEVVISGVGVILGAGIYALIGVAAAEAGNALWISFILAALIASFTGLSYMELSSMFPGASAEYEYSRHPFGNEIAFVIGIMVILSGIVGAATVSLGFAGYFSAWTGAPVLPAAIALLIVLTIILLAGIRHSAIFAIVFTLIEAGGLIGIIIIGLPYIGSVDYFAAPEGIPGIFAAAALIFFAYQGFEEIVKLSDETVQPEKTIPMALLVAIGITILLYIAVSISVVSIGGAEAIAGSPNPFAEIAGQAFTGGYLIFTIIALFATANTALLMLLASSRIFYGMAKKNTLPAAIAYVHPGRRTPVVAIVGAAFVSILFLLPGNIRDVALIANFTLFITFIVINAAVIRLRQTMPDAPRPYRVPVAVRNVPIPAVLGVVTCLFFLFQLDWQILLVGVVLLVGAAVLGWILPYIRQRSDEKQ</sequence>
<keyword evidence="2" id="KW-1003">Cell membrane</keyword>
<dbReference type="PANTHER" id="PTHR42770:SF11">
    <property type="entry name" value="INNER MEMBRANE TRANSPORT PROTEIN YBAT"/>
    <property type="match status" value="1"/>
</dbReference>
<dbReference type="Gene3D" id="1.20.1740.10">
    <property type="entry name" value="Amino acid/polyamine transporter I"/>
    <property type="match status" value="1"/>
</dbReference>
<evidence type="ECO:0000313" key="8">
    <source>
        <dbReference type="Proteomes" id="UP001143747"/>
    </source>
</evidence>
<dbReference type="GO" id="GO:0022857">
    <property type="term" value="F:transmembrane transporter activity"/>
    <property type="evidence" value="ECO:0007669"/>
    <property type="project" value="InterPro"/>
</dbReference>
<name>A0A9Q4KQV1_9EURY</name>
<feature type="transmembrane region" description="Helical" evidence="6">
    <location>
        <begin position="18"/>
        <end position="40"/>
    </location>
</feature>
<feature type="transmembrane region" description="Helical" evidence="6">
    <location>
        <begin position="222"/>
        <end position="246"/>
    </location>
</feature>
<feature type="transmembrane region" description="Helical" evidence="6">
    <location>
        <begin position="88"/>
        <end position="116"/>
    </location>
</feature>
<keyword evidence="4 6" id="KW-1133">Transmembrane helix</keyword>
<dbReference type="PANTHER" id="PTHR42770">
    <property type="entry name" value="AMINO ACID TRANSPORTER-RELATED"/>
    <property type="match status" value="1"/>
</dbReference>
<dbReference type="PIRSF" id="PIRSF006060">
    <property type="entry name" value="AA_transporter"/>
    <property type="match status" value="1"/>
</dbReference>
<feature type="transmembrane region" description="Helical" evidence="6">
    <location>
        <begin position="122"/>
        <end position="141"/>
    </location>
</feature>
<feature type="transmembrane region" description="Helical" evidence="6">
    <location>
        <begin position="340"/>
        <end position="360"/>
    </location>
</feature>
<gene>
    <name evidence="7" type="ORF">L0665_09570</name>
</gene>
<dbReference type="EMBL" id="JAKELO010000002">
    <property type="protein sequence ID" value="MDE4908853.1"/>
    <property type="molecule type" value="Genomic_DNA"/>
</dbReference>
<dbReference type="InterPro" id="IPR002293">
    <property type="entry name" value="AA/rel_permease1"/>
</dbReference>
<evidence type="ECO:0000256" key="3">
    <source>
        <dbReference type="ARBA" id="ARBA00022692"/>
    </source>
</evidence>
<evidence type="ECO:0000313" key="7">
    <source>
        <dbReference type="EMBL" id="MDE4908853.1"/>
    </source>
</evidence>
<comment type="caution">
    <text evidence="7">The sequence shown here is derived from an EMBL/GenBank/DDBJ whole genome shotgun (WGS) entry which is preliminary data.</text>
</comment>
<keyword evidence="8" id="KW-1185">Reference proteome</keyword>
<evidence type="ECO:0000256" key="1">
    <source>
        <dbReference type="ARBA" id="ARBA00004651"/>
    </source>
</evidence>
<evidence type="ECO:0000256" key="6">
    <source>
        <dbReference type="SAM" id="Phobius"/>
    </source>
</evidence>